<evidence type="ECO:0000313" key="3">
    <source>
        <dbReference type="Proteomes" id="UP000712600"/>
    </source>
</evidence>
<evidence type="ECO:0000256" key="1">
    <source>
        <dbReference type="SAM" id="Phobius"/>
    </source>
</evidence>
<feature type="transmembrane region" description="Helical" evidence="1">
    <location>
        <begin position="57"/>
        <end position="77"/>
    </location>
</feature>
<reference evidence="2" key="1">
    <citation type="submission" date="2019-12" db="EMBL/GenBank/DDBJ databases">
        <title>Genome sequencing and annotation of Brassica cretica.</title>
        <authorList>
            <person name="Studholme D.J."/>
            <person name="Sarris P."/>
        </authorList>
    </citation>
    <scope>NUCLEOTIDE SEQUENCE</scope>
    <source>
        <strain evidence="2">PFS-109/04</strain>
        <tissue evidence="2">Leaf</tissue>
    </source>
</reference>
<proteinExistence type="predicted"/>
<dbReference type="Proteomes" id="UP000712600">
    <property type="component" value="Unassembled WGS sequence"/>
</dbReference>
<dbReference type="EMBL" id="QGKX02000996">
    <property type="protein sequence ID" value="KAF3555654.1"/>
    <property type="molecule type" value="Genomic_DNA"/>
</dbReference>
<gene>
    <name evidence="2" type="ORF">F2Q69_00015719</name>
</gene>
<keyword evidence="1" id="KW-1133">Transmembrane helix</keyword>
<name>A0A8S9QS51_BRACR</name>
<dbReference type="AlphaFoldDB" id="A0A8S9QS51"/>
<organism evidence="2 3">
    <name type="scientific">Brassica cretica</name>
    <name type="common">Mustard</name>
    <dbReference type="NCBI Taxonomy" id="69181"/>
    <lineage>
        <taxon>Eukaryota</taxon>
        <taxon>Viridiplantae</taxon>
        <taxon>Streptophyta</taxon>
        <taxon>Embryophyta</taxon>
        <taxon>Tracheophyta</taxon>
        <taxon>Spermatophyta</taxon>
        <taxon>Magnoliopsida</taxon>
        <taxon>eudicotyledons</taxon>
        <taxon>Gunneridae</taxon>
        <taxon>Pentapetalae</taxon>
        <taxon>rosids</taxon>
        <taxon>malvids</taxon>
        <taxon>Brassicales</taxon>
        <taxon>Brassicaceae</taxon>
        <taxon>Brassiceae</taxon>
        <taxon>Brassica</taxon>
    </lineage>
</organism>
<keyword evidence="1" id="KW-0812">Transmembrane</keyword>
<evidence type="ECO:0000313" key="2">
    <source>
        <dbReference type="EMBL" id="KAF3555654.1"/>
    </source>
</evidence>
<accession>A0A8S9QS51</accession>
<comment type="caution">
    <text evidence="2">The sequence shown here is derived from an EMBL/GenBank/DDBJ whole genome shotgun (WGS) entry which is preliminary data.</text>
</comment>
<protein>
    <submittedName>
        <fullName evidence="2">Uncharacterized protein</fullName>
    </submittedName>
</protein>
<feature type="transmembrane region" description="Helical" evidence="1">
    <location>
        <begin position="97"/>
        <end position="120"/>
    </location>
</feature>
<sequence>MRSFTLVTSESSPTSSFVANLTPRTLQSVVECPRVWWNSQKVFSSVPSLSAFAASNLGLFFGQLLLFDPVKVFLLFYHWFIEREAFPSRSASGSSWMFVSVLLSIVGDVAGIQVDMLDFIRLRVLSRRWRTL</sequence>
<keyword evidence="1" id="KW-0472">Membrane</keyword>